<proteinExistence type="predicted"/>
<organism evidence="2 3">
    <name type="scientific">Sugiyamaella lignohabitans</name>
    <dbReference type="NCBI Taxonomy" id="796027"/>
    <lineage>
        <taxon>Eukaryota</taxon>
        <taxon>Fungi</taxon>
        <taxon>Dikarya</taxon>
        <taxon>Ascomycota</taxon>
        <taxon>Saccharomycotina</taxon>
        <taxon>Dipodascomycetes</taxon>
        <taxon>Dipodascales</taxon>
        <taxon>Trichomonascaceae</taxon>
        <taxon>Sugiyamaella</taxon>
    </lineage>
</organism>
<evidence type="ECO:0000256" key="1">
    <source>
        <dbReference type="SAM" id="MobiDB-lite"/>
    </source>
</evidence>
<sequence>MPPKTSAAELTIRLKHKKQTVLLILAGGVTVNGLKKTLAKALNETRGSDQGVDEVDDAPIPKPSFETASDVEEDTDKQPGAEEITAKIIDANDLRVGIPVDKSDFSKGFTDITDAKGNIEANGIVEGSILAFCTKDGDFEIEVPYDDNLDE</sequence>
<dbReference type="RefSeq" id="XP_018736932.1">
    <property type="nucleotide sequence ID" value="XM_018878972.1"/>
</dbReference>
<dbReference type="Proteomes" id="UP000189580">
    <property type="component" value="Chromosome b"/>
</dbReference>
<dbReference type="KEGG" id="slb:AWJ20_2045"/>
<reference evidence="2 3" key="1">
    <citation type="submission" date="2016-02" db="EMBL/GenBank/DDBJ databases">
        <title>Complete genome sequence and transcriptome regulation of the pentose utilising yeast Sugiyamaella lignohabitans.</title>
        <authorList>
            <person name="Bellasio M."/>
            <person name="Peymann A."/>
            <person name="Valli M."/>
            <person name="Sipitzky M."/>
            <person name="Graf A."/>
            <person name="Sauer M."/>
            <person name="Marx H."/>
            <person name="Mattanovich D."/>
        </authorList>
    </citation>
    <scope>NUCLEOTIDE SEQUENCE [LARGE SCALE GENOMIC DNA]</scope>
    <source>
        <strain evidence="2 3">CBS 10342</strain>
    </source>
</reference>
<dbReference type="GeneID" id="30033913"/>
<protein>
    <submittedName>
        <fullName evidence="2">Uncharacterized protein</fullName>
    </submittedName>
</protein>
<dbReference type="AlphaFoldDB" id="A0A167EU21"/>
<evidence type="ECO:0000313" key="3">
    <source>
        <dbReference type="Proteomes" id="UP000189580"/>
    </source>
</evidence>
<name>A0A167EU21_9ASCO</name>
<dbReference type="EMBL" id="CP014503">
    <property type="protein sequence ID" value="ANB14455.1"/>
    <property type="molecule type" value="Genomic_DNA"/>
</dbReference>
<feature type="region of interest" description="Disordered" evidence="1">
    <location>
        <begin position="45"/>
        <end position="80"/>
    </location>
</feature>
<gene>
    <name evidence="2" type="ORF">AWJ20_2045</name>
</gene>
<keyword evidence="3" id="KW-1185">Reference proteome</keyword>
<dbReference type="OrthoDB" id="10349263at2759"/>
<evidence type="ECO:0000313" key="2">
    <source>
        <dbReference type="EMBL" id="ANB14455.1"/>
    </source>
</evidence>
<accession>A0A167EU21</accession>